<accession>A0A419EPJ8</accession>
<dbReference type="InterPro" id="IPR019575">
    <property type="entry name" value="Nuop51_4Fe4S-bd"/>
</dbReference>
<evidence type="ECO:0000256" key="5">
    <source>
        <dbReference type="ARBA" id="ARBA00023014"/>
    </source>
</evidence>
<dbReference type="CDD" id="cd02980">
    <property type="entry name" value="TRX_Fd_family"/>
    <property type="match status" value="1"/>
</dbReference>
<dbReference type="FunFam" id="3.40.50.11540:FF:000001">
    <property type="entry name" value="NADH dehydrogenase [ubiquinone] flavoprotein 1, mitochondrial"/>
    <property type="match status" value="1"/>
</dbReference>
<dbReference type="Pfam" id="PF10589">
    <property type="entry name" value="NADH_4Fe-4S"/>
    <property type="match status" value="1"/>
</dbReference>
<dbReference type="PROSITE" id="PS51379">
    <property type="entry name" value="4FE4S_FER_2"/>
    <property type="match status" value="2"/>
</dbReference>
<evidence type="ECO:0000259" key="6">
    <source>
        <dbReference type="PROSITE" id="PS51379"/>
    </source>
</evidence>
<evidence type="ECO:0000313" key="8">
    <source>
        <dbReference type="Proteomes" id="UP000285961"/>
    </source>
</evidence>
<evidence type="ECO:0000256" key="3">
    <source>
        <dbReference type="ARBA" id="ARBA00022723"/>
    </source>
</evidence>
<dbReference type="AlphaFoldDB" id="A0A419EPJ8"/>
<dbReference type="Gene3D" id="3.10.20.600">
    <property type="match status" value="1"/>
</dbReference>
<dbReference type="SUPFAM" id="SSF142984">
    <property type="entry name" value="Nqo1 middle domain-like"/>
    <property type="match status" value="1"/>
</dbReference>
<keyword evidence="5" id="KW-0411">Iron-sulfur</keyword>
<dbReference type="PANTHER" id="PTHR43578">
    <property type="entry name" value="NADH-QUINONE OXIDOREDUCTASE SUBUNIT F"/>
    <property type="match status" value="1"/>
</dbReference>
<dbReference type="InterPro" id="IPR001949">
    <property type="entry name" value="NADH-UbQ_OxRdtase_51kDa_CS"/>
</dbReference>
<dbReference type="GO" id="GO:0051539">
    <property type="term" value="F:4 iron, 4 sulfur cluster binding"/>
    <property type="evidence" value="ECO:0007669"/>
    <property type="project" value="UniProtKB-KW"/>
</dbReference>
<feature type="domain" description="4Fe-4S ferredoxin-type" evidence="6">
    <location>
        <begin position="595"/>
        <end position="622"/>
    </location>
</feature>
<dbReference type="PROSITE" id="PS00645">
    <property type="entry name" value="COMPLEX1_51K_2"/>
    <property type="match status" value="1"/>
</dbReference>
<dbReference type="EMBL" id="QZKI01000134">
    <property type="protein sequence ID" value="RJP64824.1"/>
    <property type="molecule type" value="Genomic_DNA"/>
</dbReference>
<dbReference type="SUPFAM" id="SSF140490">
    <property type="entry name" value="Nqo1C-terminal domain-like"/>
    <property type="match status" value="1"/>
</dbReference>
<gene>
    <name evidence="7" type="primary">nuoF</name>
    <name evidence="7" type="ORF">C4532_18675</name>
</gene>
<comment type="similarity">
    <text evidence="1">Belongs to the complex I 51 kDa subunit family.</text>
</comment>
<name>A0A419EPJ8_9BACT</name>
<dbReference type="Pfam" id="PF12838">
    <property type="entry name" value="Fer4_7"/>
    <property type="match status" value="1"/>
</dbReference>
<dbReference type="Pfam" id="PF01512">
    <property type="entry name" value="Complex1_51K"/>
    <property type="match status" value="1"/>
</dbReference>
<dbReference type="SUPFAM" id="SSF52833">
    <property type="entry name" value="Thioredoxin-like"/>
    <property type="match status" value="1"/>
</dbReference>
<dbReference type="GO" id="GO:0008137">
    <property type="term" value="F:NADH dehydrogenase (ubiquinone) activity"/>
    <property type="evidence" value="ECO:0007669"/>
    <property type="project" value="InterPro"/>
</dbReference>
<keyword evidence="4" id="KW-0408">Iron</keyword>
<dbReference type="GO" id="GO:0046872">
    <property type="term" value="F:metal ion binding"/>
    <property type="evidence" value="ECO:0007669"/>
    <property type="project" value="UniProtKB-KW"/>
</dbReference>
<evidence type="ECO:0000256" key="4">
    <source>
        <dbReference type="ARBA" id="ARBA00023004"/>
    </source>
</evidence>
<dbReference type="FunFam" id="1.20.1440.230:FF:000001">
    <property type="entry name" value="Mitochondrial NADH dehydrogenase flavoprotein 1"/>
    <property type="match status" value="1"/>
</dbReference>
<dbReference type="SUPFAM" id="SSF54862">
    <property type="entry name" value="4Fe-4S ferredoxins"/>
    <property type="match status" value="1"/>
</dbReference>
<evidence type="ECO:0000256" key="1">
    <source>
        <dbReference type="ARBA" id="ARBA00007523"/>
    </source>
</evidence>
<dbReference type="Gene3D" id="6.10.250.1450">
    <property type="match status" value="1"/>
</dbReference>
<keyword evidence="2" id="KW-0004">4Fe-4S</keyword>
<dbReference type="GO" id="GO:0010181">
    <property type="term" value="F:FMN binding"/>
    <property type="evidence" value="ECO:0007669"/>
    <property type="project" value="InterPro"/>
</dbReference>
<dbReference type="PROSITE" id="PS00198">
    <property type="entry name" value="4FE4S_FER_1"/>
    <property type="match status" value="1"/>
</dbReference>
<dbReference type="Gene3D" id="3.40.30.10">
    <property type="entry name" value="Glutaredoxin"/>
    <property type="match status" value="1"/>
</dbReference>
<dbReference type="Gene3D" id="1.20.1440.230">
    <property type="entry name" value="NADH-ubiquinone oxidoreductase 51kDa subunit, iron-sulphur binding domain"/>
    <property type="match status" value="1"/>
</dbReference>
<evidence type="ECO:0000256" key="2">
    <source>
        <dbReference type="ARBA" id="ARBA00022485"/>
    </source>
</evidence>
<dbReference type="InterPro" id="IPR036249">
    <property type="entry name" value="Thioredoxin-like_sf"/>
</dbReference>
<dbReference type="Gene3D" id="3.30.70.20">
    <property type="match status" value="1"/>
</dbReference>
<dbReference type="SUPFAM" id="SSF142019">
    <property type="entry name" value="Nqo1 FMN-binding domain-like"/>
    <property type="match status" value="1"/>
</dbReference>
<proteinExistence type="inferred from homology"/>
<dbReference type="Gene3D" id="3.40.50.11540">
    <property type="entry name" value="NADH-ubiquinone oxidoreductase 51kDa subunit"/>
    <property type="match status" value="1"/>
</dbReference>
<dbReference type="InterPro" id="IPR017896">
    <property type="entry name" value="4Fe4S_Fe-S-bd"/>
</dbReference>
<organism evidence="7 8">
    <name type="scientific">Candidatus Abyssobacteria bacterium SURF_17</name>
    <dbReference type="NCBI Taxonomy" id="2093361"/>
    <lineage>
        <taxon>Bacteria</taxon>
        <taxon>Pseudomonadati</taxon>
        <taxon>Candidatus Hydrogenedentota</taxon>
        <taxon>Candidatus Abyssobacteria</taxon>
    </lineage>
</organism>
<keyword evidence="3" id="KW-0479">Metal-binding</keyword>
<dbReference type="SMART" id="SM00928">
    <property type="entry name" value="NADH_4Fe-4S"/>
    <property type="match status" value="1"/>
</dbReference>
<dbReference type="PANTHER" id="PTHR43578:SF3">
    <property type="entry name" value="NADH-QUINONE OXIDOREDUCTASE SUBUNIT F"/>
    <property type="match status" value="1"/>
</dbReference>
<dbReference type="Proteomes" id="UP000285961">
    <property type="component" value="Unassembled WGS sequence"/>
</dbReference>
<dbReference type="InterPro" id="IPR037207">
    <property type="entry name" value="Nuop51_4Fe4S-bd_sf"/>
</dbReference>
<feature type="domain" description="4Fe-4S ferredoxin-type" evidence="6">
    <location>
        <begin position="565"/>
        <end position="594"/>
    </location>
</feature>
<comment type="caution">
    <text evidence="7">The sequence shown here is derived from an EMBL/GenBank/DDBJ whole genome shotgun (WGS) entry which is preliminary data.</text>
</comment>
<dbReference type="InterPro" id="IPR011538">
    <property type="entry name" value="Nuo51_FMN-bd"/>
</dbReference>
<sequence>MDYASLKARAKECWKELEEFPEPLVQIGMGTCGKAAGAERVLATIEQTLKGINPLGRIMHVGCIGLCYLEPLMAIRKGGEPFIYYGNLTPEKTEKILSDYLLYDDPIPKWAVCTLGNGHAQGNGAIDGVPQFHELPMIRPQVRIALRNCGLIDPENIDHYIARGGYSGLQKALNMEPDAVIQEIKASGLRGRGGAGFPTGMKWEFARKAPGSIKYVVCNADEGDPGAFMDRSLLESDPHAVLEGMLICAYAIGAREGYVYARAEYPLAIRRLRVAMKQMEENGLLGKHVMGSDFSFHIKIKEGAGAFVCGEETALIASIEGNRGMPRSRPPFPANSGLWGKPTNINNVETLGNVSAILERGAKWYTGYGTEKSKGTKTFSLAGKIARTGLIEVPMGIHLREIIDDIGGGVPRGKEFKGVQTGGPSGGCIPSSLKDLPVDYESLAQAGSIMGSGGMVVMDNDTCMVDMARYFLTFTQSESCGKCMPCRLGTKQMLDIIEDVCAGHGKPEDIELLRGLSETVQKGSLCGLGQTAPNPVQTTLRYFGKEYEAHTIDKKCAAGVCKALFHYAIVADKCTGCMVCARKCPVNAITGEKKKPHIINQDDCTKCGTCYHACKFGAIAIC</sequence>
<dbReference type="InterPro" id="IPR017900">
    <property type="entry name" value="4Fe4S_Fe_S_CS"/>
</dbReference>
<evidence type="ECO:0000313" key="7">
    <source>
        <dbReference type="EMBL" id="RJP64824.1"/>
    </source>
</evidence>
<dbReference type="InterPro" id="IPR037225">
    <property type="entry name" value="Nuo51_FMN-bd_sf"/>
</dbReference>
<reference evidence="7 8" key="1">
    <citation type="journal article" date="2017" name="ISME J.">
        <title>Energy and carbon metabolisms in a deep terrestrial subsurface fluid microbial community.</title>
        <authorList>
            <person name="Momper L."/>
            <person name="Jungbluth S.P."/>
            <person name="Lee M.D."/>
            <person name="Amend J.P."/>
        </authorList>
    </citation>
    <scope>NUCLEOTIDE SEQUENCE [LARGE SCALE GENOMIC DNA]</scope>
    <source>
        <strain evidence="7">SURF_17</strain>
    </source>
</reference>
<protein>
    <submittedName>
        <fullName evidence="7">NADH-quinone oxidoreductase subunit NuoF</fullName>
    </submittedName>
</protein>
<dbReference type="NCBIfam" id="NF010120">
    <property type="entry name" value="PRK13596.1"/>
    <property type="match status" value="1"/>
</dbReference>